<dbReference type="Proteomes" id="UP000032427">
    <property type="component" value="Chromosome 2"/>
</dbReference>
<dbReference type="KEGG" id="awd:AWOD_II_0679"/>
<dbReference type="OrthoDB" id="8550178at2"/>
<dbReference type="Pfam" id="PF11185">
    <property type="entry name" value="DUF2971"/>
    <property type="match status" value="1"/>
</dbReference>
<keyword evidence="2" id="KW-1185">Reference proteome</keyword>
<gene>
    <name evidence="1" type="ORF">AWOD_II_0679</name>
</gene>
<protein>
    <recommendedName>
        <fullName evidence="3">DUF2971 domain-containing protein</fullName>
    </recommendedName>
</protein>
<name>A0A090ICP9_9GAMM</name>
<dbReference type="AlphaFoldDB" id="A0A090ICP9"/>
<evidence type="ECO:0008006" key="3">
    <source>
        <dbReference type="Google" id="ProtNLM"/>
    </source>
</evidence>
<proteinExistence type="predicted"/>
<accession>A0A090ICP9</accession>
<dbReference type="EMBL" id="LN554847">
    <property type="protein sequence ID" value="CED57314.1"/>
    <property type="molecule type" value="Genomic_DNA"/>
</dbReference>
<evidence type="ECO:0000313" key="2">
    <source>
        <dbReference type="Proteomes" id="UP000032427"/>
    </source>
</evidence>
<dbReference type="STRING" id="80852.AWOD_II_0679"/>
<dbReference type="GeneID" id="28542928"/>
<dbReference type="InterPro" id="IPR021352">
    <property type="entry name" value="DUF2971"/>
</dbReference>
<sequence>MALYHYTDANGLIGILENKTLWVNDVNYMNDTHEIKHGLKVIREEFAKNEDDKSKYTVKFLDMLLSNIYQIGTFLITSFCKSGNILDMWRGYGSSGQKYSIEFDEGLLLTAMKEQYPNADIGFYDCVYGEEETKKLAENICKQWIADEDALTASERGMRVNIPRAIQLIVKPALTMKNYGFENESERRLLALMDNDFIDYNYRSGAYGITPYVKLSFELDNVQSITIGPTQNEYGEMKSIFSILRKLGKERPFPEDFVSVSDITYR</sequence>
<evidence type="ECO:0000313" key="1">
    <source>
        <dbReference type="EMBL" id="CED57314.1"/>
    </source>
</evidence>
<reference evidence="2" key="1">
    <citation type="submission" date="2014-09" db="EMBL/GenBank/DDBJ databases">
        <authorList>
            <person name="Hjerde E."/>
        </authorList>
    </citation>
    <scope>NUCLEOTIDE SEQUENCE [LARGE SCALE GENOMIC DNA]</scope>
    <source>
        <strain evidence="2">06/09/139</strain>
    </source>
</reference>
<organism evidence="1 2">
    <name type="scientific">Aliivibrio wodanis</name>
    <dbReference type="NCBI Taxonomy" id="80852"/>
    <lineage>
        <taxon>Bacteria</taxon>
        <taxon>Pseudomonadati</taxon>
        <taxon>Pseudomonadota</taxon>
        <taxon>Gammaproteobacteria</taxon>
        <taxon>Vibrionales</taxon>
        <taxon>Vibrionaceae</taxon>
        <taxon>Aliivibrio</taxon>
    </lineage>
</organism>
<dbReference type="PATRIC" id="fig|80852.17.peg.3457"/>
<dbReference type="HOGENOM" id="CLU_061528_0_0_6"/>